<keyword evidence="7" id="KW-0378">Hydrolase</keyword>
<dbReference type="PANTHER" id="PTHR35803:SF3">
    <property type="entry name" value="ALPHA-GLUCOSIDASE"/>
    <property type="match status" value="1"/>
</dbReference>
<feature type="domain" description="Glycosyl-hydrolase 97 C-terminal oligomerisation" evidence="6">
    <location>
        <begin position="520"/>
        <end position="611"/>
    </location>
</feature>
<evidence type="ECO:0000313" key="8">
    <source>
        <dbReference type="Proteomes" id="UP000606008"/>
    </source>
</evidence>
<keyword evidence="3" id="KW-0106">Calcium</keyword>
<dbReference type="InterPro" id="IPR029486">
    <property type="entry name" value="GH97_N"/>
</dbReference>
<name>A0ABX0QTE3_9BACT</name>
<dbReference type="Gene3D" id="3.20.20.70">
    <property type="entry name" value="Aldolase class I"/>
    <property type="match status" value="1"/>
</dbReference>
<evidence type="ECO:0000256" key="1">
    <source>
        <dbReference type="ARBA" id="ARBA00001913"/>
    </source>
</evidence>
<dbReference type="Pfam" id="PF14508">
    <property type="entry name" value="GH97_N"/>
    <property type="match status" value="1"/>
</dbReference>
<evidence type="ECO:0000259" key="5">
    <source>
        <dbReference type="Pfam" id="PF14508"/>
    </source>
</evidence>
<dbReference type="InterPro" id="IPR013785">
    <property type="entry name" value="Aldolase_TIM"/>
</dbReference>
<dbReference type="Proteomes" id="UP000606008">
    <property type="component" value="Unassembled WGS sequence"/>
</dbReference>
<evidence type="ECO:0000256" key="2">
    <source>
        <dbReference type="ARBA" id="ARBA00011245"/>
    </source>
</evidence>
<reference evidence="7" key="1">
    <citation type="submission" date="2024-05" db="EMBL/GenBank/DDBJ databases">
        <authorList>
            <person name="Jung D.-H."/>
        </authorList>
    </citation>
    <scope>NUCLEOTIDE SEQUENCE</scope>
    <source>
        <strain evidence="7">JA-25</strain>
    </source>
</reference>
<dbReference type="Pfam" id="PF10566">
    <property type="entry name" value="Glyco_hydro_97"/>
    <property type="match status" value="1"/>
</dbReference>
<evidence type="ECO:0000259" key="6">
    <source>
        <dbReference type="Pfam" id="PF14509"/>
    </source>
</evidence>
<evidence type="ECO:0000259" key="4">
    <source>
        <dbReference type="Pfam" id="PF10566"/>
    </source>
</evidence>
<dbReference type="InterPro" id="IPR029483">
    <property type="entry name" value="GH97_C"/>
</dbReference>
<dbReference type="InterPro" id="IPR052720">
    <property type="entry name" value="Glycosyl_hydrolase_97"/>
</dbReference>
<evidence type="ECO:0000313" key="7">
    <source>
        <dbReference type="EMBL" id="NID13454.1"/>
    </source>
</evidence>
<dbReference type="Pfam" id="PF14509">
    <property type="entry name" value="GH97_C"/>
    <property type="match status" value="1"/>
</dbReference>
<dbReference type="InterPro" id="IPR017853">
    <property type="entry name" value="GH"/>
</dbReference>
<dbReference type="GO" id="GO:0016787">
    <property type="term" value="F:hydrolase activity"/>
    <property type="evidence" value="ECO:0007669"/>
    <property type="project" value="UniProtKB-KW"/>
</dbReference>
<dbReference type="InterPro" id="IPR014718">
    <property type="entry name" value="GH-type_carb-bd"/>
</dbReference>
<dbReference type="Gene3D" id="2.70.98.10">
    <property type="match status" value="1"/>
</dbReference>
<feature type="domain" description="Glycosyl-hydrolase 97 N-terminal" evidence="5">
    <location>
        <begin position="32"/>
        <end position="267"/>
    </location>
</feature>
<dbReference type="InterPro" id="IPR019563">
    <property type="entry name" value="GH97_catalytic"/>
</dbReference>
<comment type="caution">
    <text evidence="7">The sequence shown here is derived from an EMBL/GenBank/DDBJ whole genome shotgun (WGS) entry which is preliminary data.</text>
</comment>
<evidence type="ECO:0000256" key="3">
    <source>
        <dbReference type="ARBA" id="ARBA00022837"/>
    </source>
</evidence>
<gene>
    <name evidence="7" type="ORF">F7231_25015</name>
</gene>
<organism evidence="7 8">
    <name type="scientific">Fibrivirga algicola</name>
    <dbReference type="NCBI Taxonomy" id="2950420"/>
    <lineage>
        <taxon>Bacteria</taxon>
        <taxon>Pseudomonadati</taxon>
        <taxon>Bacteroidota</taxon>
        <taxon>Cytophagia</taxon>
        <taxon>Cytophagales</taxon>
        <taxon>Spirosomataceae</taxon>
        <taxon>Fibrivirga</taxon>
    </lineage>
</organism>
<accession>A0ABX0QTE3</accession>
<dbReference type="EMBL" id="WAEL01000012">
    <property type="protein sequence ID" value="NID13454.1"/>
    <property type="molecule type" value="Genomic_DNA"/>
</dbReference>
<comment type="cofactor">
    <cofactor evidence="1">
        <name>Ca(2+)</name>
        <dbReference type="ChEBI" id="CHEBI:29108"/>
    </cofactor>
</comment>
<sequence>MSGRSALYGWLIGLCLISSIVAAPKPKTYQASSPDKTTRIEITVDDQKALVYRMLFANEPVLTWSALGFGLNDVAVGSNTVVKQQRTDTHTESFAWRLGENDVIHNNYTELTLDCVSGSVSYRLIARVFNGSVAFRYVIPKQAGSTPGTIRQEKTTFALPGDFTIYQYNEETVFTPTALADLQKTCDFPATLTNGRLFLSIGEADNSSYTKAVLTKGTTPNTLAVGFGKDSVQTNDTFQTPWRTVSVATSAIGLHAFSDLPLRLCPPSSQPVPDWIKPGKLIRSSLTTQGGLNGIDFAATHNLQYVLFDAGWYGAEFRTTSDPTQVIPAIDLPKVIQYGKEKNIGVILYVNRVALRTRLDDILPLYKKWGVAGLKFGFVDGLKQEGISWLPGAIKKAYDHGFILDIHDNYKPTGLSRTYPNLLTQEGIRGNENNPDAFHNTVLPFTRFLAGAADYTFCYPNTNRYFTDNLYKSKLQVSKGQQLALSVVYFSPLQAIFWYGNPTDYNDEGEIEFFKRVPTVWNESHYLAGEPGKFISVARRQGTTWYVGSAAGLMDWTGKLSLSFLAPGKRYLATSYEDDGAGSIQKRVAEVGADDSLPVSLKAKGGQALILDEKP</sequence>
<protein>
    <submittedName>
        <fullName evidence="7">Glycoside hydrolase family 97 protein</fullName>
    </submittedName>
</protein>
<dbReference type="SUPFAM" id="SSF51445">
    <property type="entry name" value="(Trans)glycosidases"/>
    <property type="match status" value="1"/>
</dbReference>
<keyword evidence="8" id="KW-1185">Reference proteome</keyword>
<feature type="domain" description="Glycosyl-hydrolase 97 catalytic" evidence="4">
    <location>
        <begin position="284"/>
        <end position="428"/>
    </location>
</feature>
<comment type="subunit">
    <text evidence="2">Monomer.</text>
</comment>
<dbReference type="PANTHER" id="PTHR35803">
    <property type="entry name" value="GLUCAN 1,4-ALPHA-GLUCOSIDASE SUSB-RELATED"/>
    <property type="match status" value="1"/>
</dbReference>
<dbReference type="RefSeq" id="WP_166693977.1">
    <property type="nucleotide sequence ID" value="NZ_WAEL01000012.1"/>
</dbReference>
<proteinExistence type="predicted"/>